<feature type="region of interest" description="Disordered" evidence="1">
    <location>
        <begin position="121"/>
        <end position="143"/>
    </location>
</feature>
<evidence type="ECO:0000313" key="3">
    <source>
        <dbReference type="Proteomes" id="UP000308697"/>
    </source>
</evidence>
<feature type="compositionally biased region" description="Acidic residues" evidence="1">
    <location>
        <begin position="131"/>
        <end position="143"/>
    </location>
</feature>
<organism evidence="2 3">
    <name type="scientific">Streptomyces piniterrae</name>
    <dbReference type="NCBI Taxonomy" id="2571125"/>
    <lineage>
        <taxon>Bacteria</taxon>
        <taxon>Bacillati</taxon>
        <taxon>Actinomycetota</taxon>
        <taxon>Actinomycetes</taxon>
        <taxon>Kitasatosporales</taxon>
        <taxon>Streptomycetaceae</taxon>
        <taxon>Streptomyces</taxon>
    </lineage>
</organism>
<gene>
    <name evidence="2" type="ORF">FCH28_14785</name>
</gene>
<feature type="compositionally biased region" description="Basic and acidic residues" evidence="1">
    <location>
        <begin position="121"/>
        <end position="130"/>
    </location>
</feature>
<reference evidence="2 3" key="1">
    <citation type="submission" date="2019-04" db="EMBL/GenBank/DDBJ databases">
        <title>Streptomyces piniterrae sp. nov., a heliquinomycin-producing actinomycete isolated from rhizosphere soil of Pinus yunnanensis.</title>
        <authorList>
            <person name="Zhuang X."/>
            <person name="Zhao J."/>
        </authorList>
    </citation>
    <scope>NUCLEOTIDE SEQUENCE [LARGE SCALE GENOMIC DNA]</scope>
    <source>
        <strain evidence="3">jys28</strain>
    </source>
</reference>
<comment type="caution">
    <text evidence="2">The sequence shown here is derived from an EMBL/GenBank/DDBJ whole genome shotgun (WGS) entry which is preliminary data.</text>
</comment>
<dbReference type="AlphaFoldDB" id="A0A4U0NJD0"/>
<dbReference type="OrthoDB" id="3698245at2"/>
<dbReference type="Proteomes" id="UP000308697">
    <property type="component" value="Unassembled WGS sequence"/>
</dbReference>
<accession>A0A4U0NJD0</accession>
<sequence>MSTIVREDAPSRLEHPGHAASREELDWVWASAWGSTVKISDPALVDNGISSALEDEFEAQKTKYPDARIIAVCERDFGASYAKVLVAVPGAPDLTIDGWDELEVIGGDRRATLAAMGIDADRSGEGHDVADEADDEADGEEHDEEDFDYHGFLHVLTGGALSVYAGEKRSESAFAVERSKEGEGNIYEVWFPEVE</sequence>
<keyword evidence="3" id="KW-1185">Reference proteome</keyword>
<dbReference type="Pfam" id="PF19859">
    <property type="entry name" value="DUF6333"/>
    <property type="match status" value="1"/>
</dbReference>
<proteinExistence type="predicted"/>
<protein>
    <submittedName>
        <fullName evidence="2">Uncharacterized protein</fullName>
    </submittedName>
</protein>
<dbReference type="EMBL" id="SUMB01000004">
    <property type="protein sequence ID" value="TJZ54399.1"/>
    <property type="molecule type" value="Genomic_DNA"/>
</dbReference>
<evidence type="ECO:0000313" key="2">
    <source>
        <dbReference type="EMBL" id="TJZ54399.1"/>
    </source>
</evidence>
<name>A0A4U0NJD0_9ACTN</name>
<evidence type="ECO:0000256" key="1">
    <source>
        <dbReference type="SAM" id="MobiDB-lite"/>
    </source>
</evidence>